<evidence type="ECO:0000256" key="14">
    <source>
        <dbReference type="PIRSR" id="PIRSR602403-1"/>
    </source>
</evidence>
<dbReference type="InterPro" id="IPR036396">
    <property type="entry name" value="Cyt_P450_sf"/>
</dbReference>
<keyword evidence="6 14" id="KW-0349">Heme</keyword>
<dbReference type="InterPro" id="IPR001128">
    <property type="entry name" value="Cyt_P450"/>
</dbReference>
<evidence type="ECO:0000256" key="4">
    <source>
        <dbReference type="ARBA" id="ARBA00004406"/>
    </source>
</evidence>
<dbReference type="PANTHER" id="PTHR24292:SF54">
    <property type="entry name" value="CYP9F3-RELATED"/>
    <property type="match status" value="1"/>
</dbReference>
<organism evidence="17 18">
    <name type="scientific">Habropoda laboriosa</name>
    <dbReference type="NCBI Taxonomy" id="597456"/>
    <lineage>
        <taxon>Eukaryota</taxon>
        <taxon>Metazoa</taxon>
        <taxon>Ecdysozoa</taxon>
        <taxon>Arthropoda</taxon>
        <taxon>Hexapoda</taxon>
        <taxon>Insecta</taxon>
        <taxon>Pterygota</taxon>
        <taxon>Neoptera</taxon>
        <taxon>Endopterygota</taxon>
        <taxon>Hymenoptera</taxon>
        <taxon>Apocrita</taxon>
        <taxon>Aculeata</taxon>
        <taxon>Apoidea</taxon>
        <taxon>Anthophila</taxon>
        <taxon>Apidae</taxon>
        <taxon>Habropoda</taxon>
    </lineage>
</organism>
<keyword evidence="9" id="KW-0492">Microsome</keyword>
<evidence type="ECO:0000256" key="3">
    <source>
        <dbReference type="ARBA" id="ARBA00004174"/>
    </source>
</evidence>
<keyword evidence="10 15" id="KW-0560">Oxidoreductase</keyword>
<evidence type="ECO:0000256" key="10">
    <source>
        <dbReference type="ARBA" id="ARBA00023002"/>
    </source>
</evidence>
<dbReference type="CDD" id="cd11056">
    <property type="entry name" value="CYP6-like"/>
    <property type="match status" value="1"/>
</dbReference>
<dbReference type="Gene3D" id="1.10.630.10">
    <property type="entry name" value="Cytochrome P450"/>
    <property type="match status" value="1"/>
</dbReference>
<comment type="subcellular location">
    <subcellularLocation>
        <location evidence="4">Endoplasmic reticulum membrane</location>
        <topology evidence="4">Peripheral membrane protein</topology>
    </subcellularLocation>
    <subcellularLocation>
        <location evidence="3">Microsome membrane</location>
        <topology evidence="3">Peripheral membrane protein</topology>
    </subcellularLocation>
</comment>
<dbReference type="Pfam" id="PF00067">
    <property type="entry name" value="p450"/>
    <property type="match status" value="1"/>
</dbReference>
<feature type="chain" id="PRO_5005574816" evidence="16">
    <location>
        <begin position="17"/>
        <end position="506"/>
    </location>
</feature>
<dbReference type="AlphaFoldDB" id="A0A0L7QQW0"/>
<evidence type="ECO:0000256" key="8">
    <source>
        <dbReference type="ARBA" id="ARBA00022824"/>
    </source>
</evidence>
<evidence type="ECO:0000256" key="5">
    <source>
        <dbReference type="ARBA" id="ARBA00010617"/>
    </source>
</evidence>
<dbReference type="GO" id="GO:0004497">
    <property type="term" value="F:monooxygenase activity"/>
    <property type="evidence" value="ECO:0007669"/>
    <property type="project" value="UniProtKB-KW"/>
</dbReference>
<dbReference type="SUPFAM" id="SSF48264">
    <property type="entry name" value="Cytochrome P450"/>
    <property type="match status" value="1"/>
</dbReference>
<evidence type="ECO:0000256" key="1">
    <source>
        <dbReference type="ARBA" id="ARBA00001971"/>
    </source>
</evidence>
<dbReference type="InterPro" id="IPR050476">
    <property type="entry name" value="Insect_CytP450_Detox"/>
</dbReference>
<evidence type="ECO:0000256" key="11">
    <source>
        <dbReference type="ARBA" id="ARBA00023004"/>
    </source>
</evidence>
<name>A0A0L7QQW0_9HYME</name>
<protein>
    <submittedName>
        <fullName evidence="17">Cytochrome P450 9e2</fullName>
    </submittedName>
</protein>
<dbReference type="GO" id="GO:0020037">
    <property type="term" value="F:heme binding"/>
    <property type="evidence" value="ECO:0007669"/>
    <property type="project" value="InterPro"/>
</dbReference>
<keyword evidence="13" id="KW-0472">Membrane</keyword>
<keyword evidence="7 14" id="KW-0479">Metal-binding</keyword>
<feature type="signal peptide" evidence="16">
    <location>
        <begin position="1"/>
        <end position="16"/>
    </location>
</feature>
<keyword evidence="16" id="KW-0732">Signal</keyword>
<feature type="non-terminal residue" evidence="17">
    <location>
        <position position="1"/>
    </location>
</feature>
<dbReference type="InterPro" id="IPR002403">
    <property type="entry name" value="Cyt_P450_E_grp-IV"/>
</dbReference>
<accession>A0A0L7QQW0</accession>
<dbReference type="PANTHER" id="PTHR24292">
    <property type="entry name" value="CYTOCHROME P450"/>
    <property type="match status" value="1"/>
</dbReference>
<comment type="function">
    <text evidence="2">May be involved in the metabolism of insect hormones and in the breakdown of synthetic insecticides.</text>
</comment>
<keyword evidence="18" id="KW-1185">Reference proteome</keyword>
<dbReference type="PRINTS" id="PR00385">
    <property type="entry name" value="P450"/>
</dbReference>
<dbReference type="GO" id="GO:0005506">
    <property type="term" value="F:iron ion binding"/>
    <property type="evidence" value="ECO:0007669"/>
    <property type="project" value="InterPro"/>
</dbReference>
<comment type="cofactor">
    <cofactor evidence="1 14">
        <name>heme</name>
        <dbReference type="ChEBI" id="CHEBI:30413"/>
    </cofactor>
</comment>
<evidence type="ECO:0000256" key="15">
    <source>
        <dbReference type="RuleBase" id="RU000461"/>
    </source>
</evidence>
<keyword evidence="11 14" id="KW-0408">Iron</keyword>
<evidence type="ECO:0000313" key="18">
    <source>
        <dbReference type="Proteomes" id="UP000053825"/>
    </source>
</evidence>
<dbReference type="STRING" id="597456.A0A0L7QQW0"/>
<dbReference type="GO" id="GO:0005789">
    <property type="term" value="C:endoplasmic reticulum membrane"/>
    <property type="evidence" value="ECO:0007669"/>
    <property type="project" value="UniProtKB-SubCell"/>
</dbReference>
<dbReference type="EMBL" id="KQ414784">
    <property type="protein sequence ID" value="KOC61018.1"/>
    <property type="molecule type" value="Genomic_DNA"/>
</dbReference>
<sequence length="506" mass="58433">STMWTIILALSAVALAAYYLSGFGNPFKKHGIPYRKSLPIVGCSWDLFYQRETVADIMQYNYNLHKDAKYVVYYEFMQPVFVIRDIELIKSITVKNFEHFVNHQTLITGDSDLLFSKNLFILKDDEWRNLRNAASPTFTTSKIKSMFVLMNDCAKRYGELLSKLPDDKKVLELKDVFTRCTNDIIASCTFGINVDSMTDRENKFYVYGRQATNFGRTNIIKFFMARHFPFLYKLFRIKIVDPKIEKFFMDVVTENIKTRVEKGISRPDMIQLLMETKGKELTVEDIISQVFIFYVGGLENVSTMMCFAAHEVGINPKIQKKLQDEIDDALAKNDGEITYEAMNGMKYLDAVVNETLRHYPIAAVTDRKCTKRVCIGNRFVVEEGSYIQIPIYGLQHDSQYFENPDTFDPERFMDKSKKFNSGAYLPFGLGPRVCIGNRFALLKTKVLLFHLFAKCTLKPCEKTRIPLQLTRSASAMIAEDGYWFQIEPRREICPVHVHSDSGSKVY</sequence>
<dbReference type="OrthoDB" id="2789670at2759"/>
<dbReference type="InterPro" id="IPR017972">
    <property type="entry name" value="Cyt_P450_CS"/>
</dbReference>
<evidence type="ECO:0000256" key="2">
    <source>
        <dbReference type="ARBA" id="ARBA00003690"/>
    </source>
</evidence>
<gene>
    <name evidence="17" type="ORF">WH47_04283</name>
</gene>
<keyword evidence="12 15" id="KW-0503">Monooxygenase</keyword>
<dbReference type="PRINTS" id="PR00465">
    <property type="entry name" value="EP450IV"/>
</dbReference>
<evidence type="ECO:0000256" key="6">
    <source>
        <dbReference type="ARBA" id="ARBA00022617"/>
    </source>
</evidence>
<comment type="similarity">
    <text evidence="5 15">Belongs to the cytochrome P450 family.</text>
</comment>
<proteinExistence type="inferred from homology"/>
<feature type="binding site" description="axial binding residue" evidence="14">
    <location>
        <position position="434"/>
    </location>
    <ligand>
        <name>heme</name>
        <dbReference type="ChEBI" id="CHEBI:30413"/>
    </ligand>
    <ligandPart>
        <name>Fe</name>
        <dbReference type="ChEBI" id="CHEBI:18248"/>
    </ligandPart>
</feature>
<dbReference type="Proteomes" id="UP000053825">
    <property type="component" value="Unassembled WGS sequence"/>
</dbReference>
<dbReference type="FunFam" id="1.10.630.10:FF:000042">
    <property type="entry name" value="Cytochrome P450"/>
    <property type="match status" value="1"/>
</dbReference>
<evidence type="ECO:0000313" key="17">
    <source>
        <dbReference type="EMBL" id="KOC61018.1"/>
    </source>
</evidence>
<evidence type="ECO:0000256" key="9">
    <source>
        <dbReference type="ARBA" id="ARBA00022848"/>
    </source>
</evidence>
<evidence type="ECO:0000256" key="13">
    <source>
        <dbReference type="ARBA" id="ARBA00023136"/>
    </source>
</evidence>
<dbReference type="PROSITE" id="PS00086">
    <property type="entry name" value="CYTOCHROME_P450"/>
    <property type="match status" value="1"/>
</dbReference>
<dbReference type="GO" id="GO:0016705">
    <property type="term" value="F:oxidoreductase activity, acting on paired donors, with incorporation or reduction of molecular oxygen"/>
    <property type="evidence" value="ECO:0007669"/>
    <property type="project" value="InterPro"/>
</dbReference>
<evidence type="ECO:0000256" key="7">
    <source>
        <dbReference type="ARBA" id="ARBA00022723"/>
    </source>
</evidence>
<reference evidence="17 18" key="1">
    <citation type="submission" date="2015-07" db="EMBL/GenBank/DDBJ databases">
        <title>The genome of Habropoda laboriosa.</title>
        <authorList>
            <person name="Pan H."/>
            <person name="Kapheim K."/>
        </authorList>
    </citation>
    <scope>NUCLEOTIDE SEQUENCE [LARGE SCALE GENOMIC DNA]</scope>
    <source>
        <strain evidence="17">0110345459</strain>
    </source>
</reference>
<evidence type="ECO:0000256" key="12">
    <source>
        <dbReference type="ARBA" id="ARBA00023033"/>
    </source>
</evidence>
<evidence type="ECO:0000256" key="16">
    <source>
        <dbReference type="SAM" id="SignalP"/>
    </source>
</evidence>
<keyword evidence="8" id="KW-0256">Endoplasmic reticulum</keyword>